<evidence type="ECO:0000256" key="2">
    <source>
        <dbReference type="SAM" id="SignalP"/>
    </source>
</evidence>
<dbReference type="InterPro" id="IPR016024">
    <property type="entry name" value="ARM-type_fold"/>
</dbReference>
<feature type="chain" id="PRO_5011500341" description="HEAT repeat-containing protein" evidence="2">
    <location>
        <begin position="23"/>
        <end position="525"/>
    </location>
</feature>
<evidence type="ECO:0000313" key="3">
    <source>
        <dbReference type="EMBL" id="SDA44662.1"/>
    </source>
</evidence>
<keyword evidence="1" id="KW-0812">Transmembrane</keyword>
<organism evidence="3 4">
    <name type="scientific">Algoriphagus alkaliphilus</name>
    <dbReference type="NCBI Taxonomy" id="279824"/>
    <lineage>
        <taxon>Bacteria</taxon>
        <taxon>Pseudomonadati</taxon>
        <taxon>Bacteroidota</taxon>
        <taxon>Cytophagia</taxon>
        <taxon>Cytophagales</taxon>
        <taxon>Cyclobacteriaceae</taxon>
        <taxon>Algoriphagus</taxon>
    </lineage>
</organism>
<dbReference type="Proteomes" id="UP000198756">
    <property type="component" value="Unassembled WGS sequence"/>
</dbReference>
<name>A0A1G5VFL8_9BACT</name>
<dbReference type="AlphaFoldDB" id="A0A1G5VFL8"/>
<keyword evidence="4" id="KW-1185">Reference proteome</keyword>
<reference evidence="4" key="1">
    <citation type="submission" date="2016-10" db="EMBL/GenBank/DDBJ databases">
        <authorList>
            <person name="Varghese N."/>
            <person name="Submissions S."/>
        </authorList>
    </citation>
    <scope>NUCLEOTIDE SEQUENCE [LARGE SCALE GENOMIC DNA]</scope>
    <source>
        <strain evidence="4">DSM 22703</strain>
    </source>
</reference>
<dbReference type="OrthoDB" id="835661at2"/>
<evidence type="ECO:0000256" key="1">
    <source>
        <dbReference type="SAM" id="Phobius"/>
    </source>
</evidence>
<feature type="signal peptide" evidence="2">
    <location>
        <begin position="1"/>
        <end position="22"/>
    </location>
</feature>
<proteinExistence type="predicted"/>
<keyword evidence="1" id="KW-0472">Membrane</keyword>
<dbReference type="RefSeq" id="WP_092728377.1">
    <property type="nucleotide sequence ID" value="NZ_FMXE01000003.1"/>
</dbReference>
<dbReference type="EMBL" id="FMXE01000003">
    <property type="protein sequence ID" value="SDA44662.1"/>
    <property type="molecule type" value="Genomic_DNA"/>
</dbReference>
<evidence type="ECO:0008006" key="5">
    <source>
        <dbReference type="Google" id="ProtNLM"/>
    </source>
</evidence>
<keyword evidence="2" id="KW-0732">Signal</keyword>
<sequence>MKRKVRWIAIGLFSLITGLTRAQENLIPEDSIGFRDFLILQNEIPGVSYRFQIKEKLISDRLLTDSLYLFSKTDSGFLSKLFSDFGQIRQIEMSLLNDSLQYKLHYLVFSEVSSVAATREYLSNRIQSGDLLVQFEDVAPSDDLVSLASYVPYLPMQRFKLRFISDYKLFIVTGVISFFLIIATSMIVAMIFMKAKINKVEKLRKDYDRLIIDPLTSLLFEKEKEEIELMKFDDIYQYFPEEMLAKPLYKDVLIDRIIGLNKKMKGDFKEKLKAIFKKLSLDKISLISLSSSEWDKVAMGLVQINEMDLVEALPKVKVHANSSNFHIRSQAVATLLNLSEKVDLTFLRDQTFPLSLWQQMNYLRIIRFVRHQKDLKLQILFDSKNPSIRIFGYKLVSVLGRVDLIEHLAARSGEVSDEEKIEILEVYSTLGAHMEVGFINDCLKSENAELSMAAAKAAGSIGDSVSADILVGLIAVETDFRRKHGFLKSLYDLDRDRFELATSTNPETETIEIRKHILDPMLQHV</sequence>
<accession>A0A1G5VFL8</accession>
<protein>
    <recommendedName>
        <fullName evidence="5">HEAT repeat-containing protein</fullName>
    </recommendedName>
</protein>
<keyword evidence="1" id="KW-1133">Transmembrane helix</keyword>
<gene>
    <name evidence="3" type="ORF">SAMN03080617_00508</name>
</gene>
<dbReference type="STRING" id="279824.SAMN03080617_00508"/>
<feature type="transmembrane region" description="Helical" evidence="1">
    <location>
        <begin position="169"/>
        <end position="192"/>
    </location>
</feature>
<dbReference type="SUPFAM" id="SSF48371">
    <property type="entry name" value="ARM repeat"/>
    <property type="match status" value="1"/>
</dbReference>
<evidence type="ECO:0000313" key="4">
    <source>
        <dbReference type="Proteomes" id="UP000198756"/>
    </source>
</evidence>